<organism evidence="7 8">
    <name type="scientific">Glonium stellatum</name>
    <dbReference type="NCBI Taxonomy" id="574774"/>
    <lineage>
        <taxon>Eukaryota</taxon>
        <taxon>Fungi</taxon>
        <taxon>Dikarya</taxon>
        <taxon>Ascomycota</taxon>
        <taxon>Pezizomycotina</taxon>
        <taxon>Dothideomycetes</taxon>
        <taxon>Pleosporomycetidae</taxon>
        <taxon>Gloniales</taxon>
        <taxon>Gloniaceae</taxon>
        <taxon>Glonium</taxon>
    </lineage>
</organism>
<dbReference type="Pfam" id="PF07976">
    <property type="entry name" value="Phe_hydrox_dim"/>
    <property type="match status" value="1"/>
</dbReference>
<dbReference type="Proteomes" id="UP000250140">
    <property type="component" value="Unassembled WGS sequence"/>
</dbReference>
<dbReference type="AlphaFoldDB" id="A0A8E2EY49"/>
<name>A0A8E2EY49_9PEZI</name>
<dbReference type="InterPro" id="IPR012941">
    <property type="entry name" value="Phe_hydrox_C_dim_dom"/>
</dbReference>
<keyword evidence="2" id="KW-0285">Flavoprotein</keyword>
<dbReference type="InterPro" id="IPR050641">
    <property type="entry name" value="RIFMO-like"/>
</dbReference>
<evidence type="ECO:0000256" key="1">
    <source>
        <dbReference type="ARBA" id="ARBA00007801"/>
    </source>
</evidence>
<dbReference type="CDD" id="cd02979">
    <property type="entry name" value="PHOX_C"/>
    <property type="match status" value="1"/>
</dbReference>
<keyword evidence="4" id="KW-0560">Oxidoreductase</keyword>
<dbReference type="Gene3D" id="3.40.30.20">
    <property type="match status" value="1"/>
</dbReference>
<dbReference type="InterPro" id="IPR036249">
    <property type="entry name" value="Thioredoxin-like_sf"/>
</dbReference>
<keyword evidence="8" id="KW-1185">Reference proteome</keyword>
<dbReference type="InterPro" id="IPR036188">
    <property type="entry name" value="FAD/NAD-bd_sf"/>
</dbReference>
<dbReference type="Gene3D" id="3.50.50.60">
    <property type="entry name" value="FAD/NAD(P)-binding domain"/>
    <property type="match status" value="1"/>
</dbReference>
<dbReference type="SUPFAM" id="SSF54373">
    <property type="entry name" value="FAD-linked reductases, C-terminal domain"/>
    <property type="match status" value="1"/>
</dbReference>
<evidence type="ECO:0000256" key="2">
    <source>
        <dbReference type="ARBA" id="ARBA00022630"/>
    </source>
</evidence>
<dbReference type="InterPro" id="IPR038220">
    <property type="entry name" value="PHOX_C_sf"/>
</dbReference>
<dbReference type="SUPFAM" id="SSF51905">
    <property type="entry name" value="FAD/NAD(P)-binding domain"/>
    <property type="match status" value="1"/>
</dbReference>
<comment type="similarity">
    <text evidence="1">Belongs to the PheA/TfdB FAD monooxygenase family.</text>
</comment>
<evidence type="ECO:0000259" key="6">
    <source>
        <dbReference type="Pfam" id="PF07976"/>
    </source>
</evidence>
<dbReference type="GO" id="GO:0016709">
    <property type="term" value="F:oxidoreductase activity, acting on paired donors, with incorporation or reduction of molecular oxygen, NAD(P)H as one donor, and incorporation of one atom of oxygen"/>
    <property type="evidence" value="ECO:0007669"/>
    <property type="project" value="UniProtKB-ARBA"/>
</dbReference>
<gene>
    <name evidence="7" type="ORF">AOQ84DRAFT_432350</name>
</gene>
<proteinExistence type="inferred from homology"/>
<dbReference type="OrthoDB" id="1716816at2759"/>
<evidence type="ECO:0008006" key="9">
    <source>
        <dbReference type="Google" id="ProtNLM"/>
    </source>
</evidence>
<evidence type="ECO:0000313" key="7">
    <source>
        <dbReference type="EMBL" id="OCL07060.1"/>
    </source>
</evidence>
<evidence type="ECO:0000256" key="4">
    <source>
        <dbReference type="ARBA" id="ARBA00023002"/>
    </source>
</evidence>
<dbReference type="PANTHER" id="PTHR43004">
    <property type="entry name" value="TRK SYSTEM POTASSIUM UPTAKE PROTEIN"/>
    <property type="match status" value="1"/>
</dbReference>
<feature type="domain" description="FAD-binding" evidence="5">
    <location>
        <begin position="4"/>
        <end position="360"/>
    </location>
</feature>
<evidence type="ECO:0000313" key="8">
    <source>
        <dbReference type="Proteomes" id="UP000250140"/>
    </source>
</evidence>
<dbReference type="SUPFAM" id="SSF52833">
    <property type="entry name" value="Thioredoxin-like"/>
    <property type="match status" value="1"/>
</dbReference>
<dbReference type="PRINTS" id="PR00420">
    <property type="entry name" value="RNGMNOXGNASE"/>
</dbReference>
<evidence type="ECO:0000259" key="5">
    <source>
        <dbReference type="Pfam" id="PF01494"/>
    </source>
</evidence>
<keyword evidence="3" id="KW-0274">FAD</keyword>
<dbReference type="PANTHER" id="PTHR43004:SF7">
    <property type="entry name" value="P-HYDROXYBENZOATE-M-HYDROXYLASE"/>
    <property type="match status" value="1"/>
</dbReference>
<dbReference type="EMBL" id="KV749931">
    <property type="protein sequence ID" value="OCL07060.1"/>
    <property type="molecule type" value="Genomic_DNA"/>
</dbReference>
<dbReference type="GO" id="GO:0071949">
    <property type="term" value="F:FAD binding"/>
    <property type="evidence" value="ECO:0007669"/>
    <property type="project" value="InterPro"/>
</dbReference>
<dbReference type="Gene3D" id="3.30.9.10">
    <property type="entry name" value="D-Amino Acid Oxidase, subunit A, domain 2"/>
    <property type="match status" value="1"/>
</dbReference>
<protein>
    <recommendedName>
        <fullName evidence="9">Phenol 2-monooxygenase</fullName>
    </recommendedName>
</protein>
<dbReference type="Pfam" id="PF01494">
    <property type="entry name" value="FAD_binding_3"/>
    <property type="match status" value="1"/>
</dbReference>
<feature type="domain" description="Phenol hydroxylase-like C-terminal dimerisation" evidence="6">
    <location>
        <begin position="416"/>
        <end position="628"/>
    </location>
</feature>
<dbReference type="InterPro" id="IPR002938">
    <property type="entry name" value="FAD-bd"/>
</dbReference>
<evidence type="ECO:0000256" key="3">
    <source>
        <dbReference type="ARBA" id="ARBA00022827"/>
    </source>
</evidence>
<accession>A0A8E2EY49</accession>
<sequence>MEKYDIVIIGAGPVGLTLSMCLARWGYKIKHIDNRPEPTPTGRADGIQPRSLDLLRNMGLKRKIMAYEPAKVYEVAFWDPSANGIHRTGTWASCPKFIDARYPFTTLLHQGLIERVFIEDIEKHGVQIQRPWTIAGFKNDGEDPIYPVEVSLAHVDGSAKETMRTKYLFSGEGARSFVREQLGVKIHHKDPIAYVWGVMDGVVRTDFPDIKMKCTIHSDAGSIMVIPRENNMVRLYIQIASSTDKDWHPRRTATAEEVQATAKRILKPYYIEWDRVEWYSVYPIGQGIAERYTLDERVFMGGDCCHTHSPKAGQGMNTAFLDAVNLAWKIHHVESGFAARHILTSYESERKLIAENLLDFDARYAKLFSTRLPSAGEVGSANAQAVATAAQQHEPEENEFVKTFKASCEFTSGYGVAYNPNLFNWSPFHPAQSPLFLRHQHGTLLRTGRILTPATVTRVVDANIVHLEQEVPLNGSFRIYIFAGKPTVTQRALADFCTHLTAPRSFFSTYSYPAAEQEKVSYHELHNPHSAFFTLCTVFSAPRSSISINSMLPPVLARYRDHVYADDVWDQRVQDAKAAAHAKMGLDEAHGGIVVVRPDGYVSCVVKLVEGKGTVEALNGYFGAFVQKRVGGEIASL</sequence>
<reference evidence="7 8" key="1">
    <citation type="journal article" date="2016" name="Nat. Commun.">
        <title>Ectomycorrhizal ecology is imprinted in the genome of the dominant symbiotic fungus Cenococcum geophilum.</title>
        <authorList>
            <consortium name="DOE Joint Genome Institute"/>
            <person name="Peter M."/>
            <person name="Kohler A."/>
            <person name="Ohm R.A."/>
            <person name="Kuo A."/>
            <person name="Krutzmann J."/>
            <person name="Morin E."/>
            <person name="Arend M."/>
            <person name="Barry K.W."/>
            <person name="Binder M."/>
            <person name="Choi C."/>
            <person name="Clum A."/>
            <person name="Copeland A."/>
            <person name="Grisel N."/>
            <person name="Haridas S."/>
            <person name="Kipfer T."/>
            <person name="LaButti K."/>
            <person name="Lindquist E."/>
            <person name="Lipzen A."/>
            <person name="Maire R."/>
            <person name="Meier B."/>
            <person name="Mihaltcheva S."/>
            <person name="Molinier V."/>
            <person name="Murat C."/>
            <person name="Poggeler S."/>
            <person name="Quandt C.A."/>
            <person name="Sperisen C."/>
            <person name="Tritt A."/>
            <person name="Tisserant E."/>
            <person name="Crous P.W."/>
            <person name="Henrissat B."/>
            <person name="Nehls U."/>
            <person name="Egli S."/>
            <person name="Spatafora J.W."/>
            <person name="Grigoriev I.V."/>
            <person name="Martin F.M."/>
        </authorList>
    </citation>
    <scope>NUCLEOTIDE SEQUENCE [LARGE SCALE GENOMIC DNA]</scope>
    <source>
        <strain evidence="7 8">CBS 207.34</strain>
    </source>
</reference>